<comment type="similarity">
    <text evidence="2">Belongs to the acyltransferase 3 family.</text>
</comment>
<name>A0AAE3DBH0_9FIRM</name>
<dbReference type="GO" id="GO:0009246">
    <property type="term" value="P:enterobacterial common antigen biosynthetic process"/>
    <property type="evidence" value="ECO:0007669"/>
    <property type="project" value="TreeGrafter"/>
</dbReference>
<feature type="transmembrane region" description="Helical" evidence="7">
    <location>
        <begin position="197"/>
        <end position="216"/>
    </location>
</feature>
<accession>A0AAE3DBH0</accession>
<keyword evidence="3" id="KW-1003">Cell membrane</keyword>
<feature type="transmembrane region" description="Helical" evidence="7">
    <location>
        <begin position="165"/>
        <end position="185"/>
    </location>
</feature>
<comment type="caution">
    <text evidence="9">The sequence shown here is derived from an EMBL/GenBank/DDBJ whole genome shotgun (WGS) entry which is preliminary data.</text>
</comment>
<protein>
    <submittedName>
        <fullName evidence="9">Acyltransferase</fullName>
    </submittedName>
</protein>
<evidence type="ECO:0000256" key="2">
    <source>
        <dbReference type="ARBA" id="ARBA00007400"/>
    </source>
</evidence>
<evidence type="ECO:0000256" key="7">
    <source>
        <dbReference type="SAM" id="Phobius"/>
    </source>
</evidence>
<proteinExistence type="inferred from homology"/>
<keyword evidence="5 7" id="KW-1133">Transmembrane helix</keyword>
<dbReference type="EMBL" id="JAJEPS010000002">
    <property type="protein sequence ID" value="MCC2125329.1"/>
    <property type="molecule type" value="Genomic_DNA"/>
</dbReference>
<evidence type="ECO:0000256" key="5">
    <source>
        <dbReference type="ARBA" id="ARBA00022989"/>
    </source>
</evidence>
<comment type="subcellular location">
    <subcellularLocation>
        <location evidence="1">Cell membrane</location>
        <topology evidence="1">Multi-pass membrane protein</topology>
    </subcellularLocation>
</comment>
<evidence type="ECO:0000256" key="1">
    <source>
        <dbReference type="ARBA" id="ARBA00004651"/>
    </source>
</evidence>
<reference evidence="9 10" key="1">
    <citation type="submission" date="2021-10" db="EMBL/GenBank/DDBJ databases">
        <title>Anaerobic single-cell dispensing facilitates the cultivation of human gut bacteria.</title>
        <authorList>
            <person name="Afrizal A."/>
        </authorList>
    </citation>
    <scope>NUCLEOTIDE SEQUENCE [LARGE SCALE GENOMIC DNA]</scope>
    <source>
        <strain evidence="9 10">CLA-AA-H276</strain>
    </source>
</reference>
<feature type="transmembrane region" description="Helical" evidence="7">
    <location>
        <begin position="28"/>
        <end position="46"/>
    </location>
</feature>
<evidence type="ECO:0000313" key="9">
    <source>
        <dbReference type="EMBL" id="MCC2125329.1"/>
    </source>
</evidence>
<evidence type="ECO:0000256" key="3">
    <source>
        <dbReference type="ARBA" id="ARBA00022475"/>
    </source>
</evidence>
<dbReference type="GO" id="GO:0016413">
    <property type="term" value="F:O-acetyltransferase activity"/>
    <property type="evidence" value="ECO:0007669"/>
    <property type="project" value="TreeGrafter"/>
</dbReference>
<dbReference type="GO" id="GO:0005886">
    <property type="term" value="C:plasma membrane"/>
    <property type="evidence" value="ECO:0007669"/>
    <property type="project" value="UniProtKB-SubCell"/>
</dbReference>
<keyword evidence="10" id="KW-1185">Reference proteome</keyword>
<keyword evidence="9" id="KW-0012">Acyltransferase</keyword>
<sequence>MCCTNFFMLSGILFMEKKLSIFELYRKYAARIVIAWISWSFLYALIDCVAYKKTHEITGEYFWTHFLGGHYHLWFLPAILTAYLFLPVLQKMIKYLEIEDLLYIGILILTGIICRETLQPLINSVILDTALKNFPLAEIPVGILYFILGYYLHHYIDYFSGKKCFAIYLGTCILAAVVNALYSLAYKQNMSVTSGYLSIWVVISSAAVFVALEKGLKIEKRKILNEAILRSISECTFGIYLIHTLFIEQVYRRIGLTQEKFPVIVTIILFSAMTFLISYVIIWCLKKIPFIGKWMV</sequence>
<keyword evidence="4 7" id="KW-0812">Transmembrane</keyword>
<organism evidence="9 10">
    <name type="scientific">Hominiventricola filiformis</name>
    <dbReference type="NCBI Taxonomy" id="2885352"/>
    <lineage>
        <taxon>Bacteria</taxon>
        <taxon>Bacillati</taxon>
        <taxon>Bacillota</taxon>
        <taxon>Clostridia</taxon>
        <taxon>Lachnospirales</taxon>
        <taxon>Lachnospiraceae</taxon>
        <taxon>Hominiventricola</taxon>
    </lineage>
</organism>
<dbReference type="Proteomes" id="UP001198220">
    <property type="component" value="Unassembled WGS sequence"/>
</dbReference>
<evidence type="ECO:0000259" key="8">
    <source>
        <dbReference type="Pfam" id="PF01757"/>
    </source>
</evidence>
<evidence type="ECO:0000256" key="6">
    <source>
        <dbReference type="ARBA" id="ARBA00023136"/>
    </source>
</evidence>
<feature type="transmembrane region" description="Helical" evidence="7">
    <location>
        <begin position="134"/>
        <end position="153"/>
    </location>
</feature>
<dbReference type="InterPro" id="IPR002656">
    <property type="entry name" value="Acyl_transf_3_dom"/>
</dbReference>
<keyword evidence="6 7" id="KW-0472">Membrane</keyword>
<evidence type="ECO:0000313" key="10">
    <source>
        <dbReference type="Proteomes" id="UP001198220"/>
    </source>
</evidence>
<feature type="transmembrane region" description="Helical" evidence="7">
    <location>
        <begin position="101"/>
        <end position="122"/>
    </location>
</feature>
<keyword evidence="9" id="KW-0808">Transferase</keyword>
<dbReference type="PANTHER" id="PTHR40074:SF2">
    <property type="entry name" value="O-ACETYLTRANSFERASE WECH"/>
    <property type="match status" value="1"/>
</dbReference>
<evidence type="ECO:0000256" key="4">
    <source>
        <dbReference type="ARBA" id="ARBA00022692"/>
    </source>
</evidence>
<dbReference type="Pfam" id="PF01757">
    <property type="entry name" value="Acyl_transf_3"/>
    <property type="match status" value="1"/>
</dbReference>
<dbReference type="AlphaFoldDB" id="A0AAE3DBH0"/>
<feature type="transmembrane region" description="Helical" evidence="7">
    <location>
        <begin position="263"/>
        <end position="285"/>
    </location>
</feature>
<dbReference type="PANTHER" id="PTHR40074">
    <property type="entry name" value="O-ACETYLTRANSFERASE WECH"/>
    <property type="match status" value="1"/>
</dbReference>
<gene>
    <name evidence="9" type="ORF">LKD36_03950</name>
</gene>
<feature type="transmembrane region" description="Helical" evidence="7">
    <location>
        <begin position="71"/>
        <end position="89"/>
    </location>
</feature>
<feature type="domain" description="Acyltransferase 3" evidence="8">
    <location>
        <begin position="6"/>
        <end position="283"/>
    </location>
</feature>